<keyword evidence="2" id="KW-1185">Reference proteome</keyword>
<gene>
    <name evidence="1" type="ORF">HEQ75_14600</name>
</gene>
<dbReference type="PANTHER" id="PTHR30432:SF1">
    <property type="entry name" value="DNA-BINDING TRANSCRIPTIONAL DUAL REGULATOR MODE"/>
    <property type="match status" value="1"/>
</dbReference>
<dbReference type="EMBL" id="JAAVNE010000022">
    <property type="protein sequence ID" value="NKC32092.1"/>
    <property type="molecule type" value="Genomic_DNA"/>
</dbReference>
<protein>
    <submittedName>
        <fullName evidence="1">LysR family transcriptional regulator</fullName>
    </submittedName>
</protein>
<evidence type="ECO:0000313" key="1">
    <source>
        <dbReference type="EMBL" id="NKC32092.1"/>
    </source>
</evidence>
<dbReference type="PANTHER" id="PTHR30432">
    <property type="entry name" value="TRANSCRIPTIONAL REGULATOR MODE"/>
    <property type="match status" value="1"/>
</dbReference>
<dbReference type="InterPro" id="IPR036390">
    <property type="entry name" value="WH_DNA-bd_sf"/>
</dbReference>
<comment type="caution">
    <text evidence="1">The sequence shown here is derived from an EMBL/GenBank/DDBJ whole genome shotgun (WGS) entry which is preliminary data.</text>
</comment>
<sequence length="122" mass="12909">MVSWGPMPSPLRIRVLLAKDMPFGPGKADLLEAIRETGSIAAAGRRMGMSYQRAWDLVSAMNGHFHAPVVAPAKGGARGGGSALTPFGEEVLAAYREIEALAAAAAAERLDWLRRQMALPPG</sequence>
<dbReference type="InterPro" id="IPR036388">
    <property type="entry name" value="WH-like_DNA-bd_sf"/>
</dbReference>
<dbReference type="Gene3D" id="1.10.10.10">
    <property type="entry name" value="Winged helix-like DNA-binding domain superfamily/Winged helix DNA-binding domain"/>
    <property type="match status" value="1"/>
</dbReference>
<dbReference type="Proteomes" id="UP000787635">
    <property type="component" value="Unassembled WGS sequence"/>
</dbReference>
<evidence type="ECO:0000313" key="2">
    <source>
        <dbReference type="Proteomes" id="UP000787635"/>
    </source>
</evidence>
<proteinExistence type="predicted"/>
<reference evidence="1 2" key="1">
    <citation type="submission" date="2020-03" db="EMBL/GenBank/DDBJ databases">
        <title>Roseomonas selenitidurans sp. nov. isolated from urban soil.</title>
        <authorList>
            <person name="Liu H."/>
        </authorList>
    </citation>
    <scope>NUCLEOTIDE SEQUENCE [LARGE SCALE GENOMIC DNA]</scope>
    <source>
        <strain evidence="1 2">BU-1</strain>
    </source>
</reference>
<accession>A0ABX1E9A8</accession>
<dbReference type="InterPro" id="IPR051815">
    <property type="entry name" value="Molybdate_resp_trans_reg"/>
</dbReference>
<dbReference type="SUPFAM" id="SSF46785">
    <property type="entry name" value="Winged helix' DNA-binding domain"/>
    <property type="match status" value="1"/>
</dbReference>
<name>A0ABX1E9A8_9PROT</name>
<organism evidence="1 2">
    <name type="scientific">Falsiroseomonas selenitidurans</name>
    <dbReference type="NCBI Taxonomy" id="2716335"/>
    <lineage>
        <taxon>Bacteria</taxon>
        <taxon>Pseudomonadati</taxon>
        <taxon>Pseudomonadota</taxon>
        <taxon>Alphaproteobacteria</taxon>
        <taxon>Acetobacterales</taxon>
        <taxon>Roseomonadaceae</taxon>
        <taxon>Falsiroseomonas</taxon>
    </lineage>
</organism>